<comment type="function">
    <text evidence="1">Involved in peptidolytic degradation of cyclic heptapeptide hepatotoxin microcystin (MC).</text>
</comment>
<keyword evidence="1" id="KW-0378">Hydrolase</keyword>
<feature type="domain" description="Microcystin LR degradation protein MlrC C-terminal" evidence="2">
    <location>
        <begin position="310"/>
        <end position="484"/>
    </location>
</feature>
<dbReference type="Pfam" id="PF07171">
    <property type="entry name" value="MlrC_C"/>
    <property type="match status" value="1"/>
</dbReference>
<comment type="similarity">
    <text evidence="1">Belongs to the peptidase M81 family.</text>
</comment>
<evidence type="ECO:0000313" key="4">
    <source>
        <dbReference type="EMBL" id="MBO1358846.1"/>
    </source>
</evidence>
<sequence length="506" mass="55840">MNDHARTESALRIFCGGIGTETNTSSPIPTSWSAFETMSGFSRNNLQVDLSDTRGEPFFELLGEKAQQDGHRISFGLMAQALPGGPTLDHVWETLSGQLIRSIVETGPYDVVILWLHGAMVSTTCFDCEGNFLARLRNAVGGNVCIGVLLDPHAHLTDVMIENSSIMMFLREYPHTDTLSRLSELYDACIKIARGDIHPVGARYNCQMIGLFPTSDRDMRVFTDELRLLEAQIKCLSISLVHGFPWGDTPFTGAQVLAYSDGDLSCAEEIARKSGERFYKLRRAFCKKPYDLKCILRDSSERPSHGPWIIADQGDNPGGGSPGDSMYLLRSFMEFGATDCVFGAVYDPVVVKTCIEAGRGAILPLRIGGKIGLSSGLPLDLDKVEVREISSDLRQVGLDGTSISAGAAAWLYVDGIDVLVISERSQVYTESLFLNIGLDVSGKRLIGLKSGRHFEADFSKFSEKIFYVATPGALDMNFRDFQFRERDEDFYPRVLDPLGLDHVIEN</sequence>
<keyword evidence="5" id="KW-1185">Reference proteome</keyword>
<dbReference type="RefSeq" id="WP_207879383.1">
    <property type="nucleotide sequence ID" value="NZ_JAFVMF010000003.1"/>
</dbReference>
<dbReference type="InterPro" id="IPR009197">
    <property type="entry name" value="MlrC"/>
</dbReference>
<dbReference type="EMBL" id="JAFVMF010000003">
    <property type="protein sequence ID" value="MBO1358846.1"/>
    <property type="molecule type" value="Genomic_DNA"/>
</dbReference>
<evidence type="ECO:0000313" key="5">
    <source>
        <dbReference type="Proteomes" id="UP000664771"/>
    </source>
</evidence>
<dbReference type="InterPro" id="IPR015995">
    <property type="entry name" value="MlrC_N"/>
</dbReference>
<organism evidence="4 5">
    <name type="scientific">Acetobacter sacchari</name>
    <dbReference type="NCBI Taxonomy" id="2661687"/>
    <lineage>
        <taxon>Bacteria</taxon>
        <taxon>Pseudomonadati</taxon>
        <taxon>Pseudomonadota</taxon>
        <taxon>Alphaproteobacteria</taxon>
        <taxon>Acetobacterales</taxon>
        <taxon>Acetobacteraceae</taxon>
        <taxon>Acetobacter</taxon>
    </lineage>
</organism>
<protein>
    <recommendedName>
        <fullName evidence="1">Microcystinase C</fullName>
        <shortName evidence="1">MlrC</shortName>
    </recommendedName>
</protein>
<dbReference type="Pfam" id="PF07364">
    <property type="entry name" value="DUF1485"/>
    <property type="match status" value="1"/>
</dbReference>
<gene>
    <name evidence="4" type="ORF">J2D73_03400</name>
</gene>
<reference evidence="4 5" key="1">
    <citation type="submission" date="2021-03" db="EMBL/GenBank/DDBJ databases">
        <title>The complete genome sequence of Acetobacter sacchari TBRC 11175.</title>
        <authorList>
            <person name="Charoenyingcharoen P."/>
            <person name="Yukphan P."/>
        </authorList>
    </citation>
    <scope>NUCLEOTIDE SEQUENCE [LARGE SCALE GENOMIC DNA]</scope>
    <source>
        <strain evidence="4 5">TBRC 11175</strain>
    </source>
</reference>
<accession>A0ABS3LSG2</accession>
<evidence type="ECO:0000259" key="2">
    <source>
        <dbReference type="Pfam" id="PF07171"/>
    </source>
</evidence>
<keyword evidence="1" id="KW-0645">Protease</keyword>
<dbReference type="PIRSF" id="PIRSF012702">
    <property type="entry name" value="UCP012702"/>
    <property type="match status" value="1"/>
</dbReference>
<dbReference type="InterPro" id="IPR010799">
    <property type="entry name" value="MlrC_C"/>
</dbReference>
<proteinExistence type="inferred from homology"/>
<keyword evidence="1" id="KW-0482">Metalloprotease</keyword>
<evidence type="ECO:0000256" key="1">
    <source>
        <dbReference type="PIRNR" id="PIRNR012702"/>
    </source>
</evidence>
<comment type="cofactor">
    <cofactor evidence="1">
        <name>Zn(2+)</name>
        <dbReference type="ChEBI" id="CHEBI:29105"/>
    </cofactor>
    <text evidence="1">Binds 1 zinc ion per subunit.</text>
</comment>
<name>A0ABS3LSG2_9PROT</name>
<dbReference type="Proteomes" id="UP000664771">
    <property type="component" value="Unassembled WGS sequence"/>
</dbReference>
<feature type="domain" description="Microcystin LR degradation protein MlrC N-terminal" evidence="3">
    <location>
        <begin position="12"/>
        <end position="296"/>
    </location>
</feature>
<comment type="caution">
    <text evidence="4">The sequence shown here is derived from an EMBL/GenBank/DDBJ whole genome shotgun (WGS) entry which is preliminary data.</text>
</comment>
<evidence type="ECO:0000259" key="3">
    <source>
        <dbReference type="Pfam" id="PF07364"/>
    </source>
</evidence>
<keyword evidence="1" id="KW-0479">Metal-binding</keyword>